<gene>
    <name evidence="1" type="ORF">K7395_24680</name>
</gene>
<organism evidence="1 2">
    <name type="scientific">Streptomyces filamentosus</name>
    <name type="common">Streptomyces roseosporus</name>
    <dbReference type="NCBI Taxonomy" id="67294"/>
    <lineage>
        <taxon>Bacteria</taxon>
        <taxon>Bacillati</taxon>
        <taxon>Actinomycetota</taxon>
        <taxon>Actinomycetes</taxon>
        <taxon>Kitasatosporales</taxon>
        <taxon>Streptomycetaceae</taxon>
        <taxon>Streptomyces</taxon>
    </lineage>
</organism>
<evidence type="ECO:0008006" key="3">
    <source>
        <dbReference type="Google" id="ProtNLM"/>
    </source>
</evidence>
<dbReference type="EMBL" id="CP098609">
    <property type="protein sequence ID" value="USC49685.1"/>
    <property type="molecule type" value="Genomic_DNA"/>
</dbReference>
<accession>A0ABY4V2C2</accession>
<dbReference type="RefSeq" id="WP_006124510.1">
    <property type="nucleotide sequence ID" value="NZ_CP098609.1"/>
</dbReference>
<evidence type="ECO:0000313" key="1">
    <source>
        <dbReference type="EMBL" id="USC49685.1"/>
    </source>
</evidence>
<evidence type="ECO:0000313" key="2">
    <source>
        <dbReference type="Proteomes" id="UP001056079"/>
    </source>
</evidence>
<name>A0ABY4V2C2_STRFL</name>
<sequence length="314" mass="33860">MAQSSWPSPSYNDRSVTDAEYEVLSARFSDNGVYGDPTDPAVVTEGVGLSVNVRPGVNASVRGHAWTSGTSTLTLAVAANGSSSTRTDRAILRLDRSDWTVRAVIKQGLPGSGVPTLTQQTGGTGVFEVLLANITVPPAATSVSVTRGERYVGTRVRPCTSTPLTDPNPVLGELRWETDAKRLSVYDGEELRTLHHRPDQMVIDSPFMGWSNETASVLEVRGGVACLRLGSFQRTSRALDHATNSRLPVMIPAAYRHPNRDQFGIVYITGAHIGRVTVMAKNNPLGGQVYLTQHPDIDVGDRVLSSTISWVVDH</sequence>
<reference evidence="1" key="1">
    <citation type="submission" date="2021-08" db="EMBL/GenBank/DDBJ databases">
        <title>DNA methylation of m4C regulates biosynthesis of daptomycin in Streptomyces roseosporus L30.</title>
        <authorList>
            <person name="Fang J.-L."/>
        </authorList>
    </citation>
    <scope>NUCLEOTIDE SEQUENCE</scope>
    <source>
        <strain evidence="1">L30</strain>
    </source>
</reference>
<dbReference type="Proteomes" id="UP001056079">
    <property type="component" value="Chromosome"/>
</dbReference>
<proteinExistence type="predicted"/>
<keyword evidence="2" id="KW-1185">Reference proteome</keyword>
<protein>
    <recommendedName>
        <fullName evidence="3">Minor tail protein</fullName>
    </recommendedName>
</protein>